<dbReference type="EMBL" id="LCZI01001322">
    <property type="protein sequence ID" value="KKZ61235.1"/>
    <property type="molecule type" value="Genomic_DNA"/>
</dbReference>
<evidence type="ECO:0000313" key="2">
    <source>
        <dbReference type="Proteomes" id="UP000034164"/>
    </source>
</evidence>
<proteinExistence type="predicted"/>
<comment type="caution">
    <text evidence="1">The sequence shown here is derived from an EMBL/GenBank/DDBJ whole genome shotgun (WGS) entry which is preliminary data.</text>
</comment>
<gene>
    <name evidence="1" type="ORF">EMCG_04153</name>
</gene>
<reference evidence="2" key="1">
    <citation type="journal article" date="2015" name="PLoS Genet.">
        <title>The dynamic genome and transcriptome of the human fungal pathogen Blastomyces and close relative Emmonsia.</title>
        <authorList>
            <person name="Munoz J.F."/>
            <person name="Gauthier G.M."/>
            <person name="Desjardins C.A."/>
            <person name="Gallo J.E."/>
            <person name="Holder J."/>
            <person name="Sullivan T.D."/>
            <person name="Marty A.J."/>
            <person name="Carmen J.C."/>
            <person name="Chen Z."/>
            <person name="Ding L."/>
            <person name="Gujja S."/>
            <person name="Magrini V."/>
            <person name="Misas E."/>
            <person name="Mitreva M."/>
            <person name="Priest M."/>
            <person name="Saif S."/>
            <person name="Whiston E.A."/>
            <person name="Young S."/>
            <person name="Zeng Q."/>
            <person name="Goldman W.E."/>
            <person name="Mardis E.R."/>
            <person name="Taylor J.W."/>
            <person name="McEwen J.G."/>
            <person name="Clay O.K."/>
            <person name="Klein B.S."/>
            <person name="Cuomo C.A."/>
        </authorList>
    </citation>
    <scope>NUCLEOTIDE SEQUENCE [LARGE SCALE GENOMIC DNA]</scope>
    <source>
        <strain evidence="2">UAMH 3008</strain>
    </source>
</reference>
<dbReference type="Proteomes" id="UP000034164">
    <property type="component" value="Unassembled WGS sequence"/>
</dbReference>
<evidence type="ECO:0000313" key="1">
    <source>
        <dbReference type="EMBL" id="KKZ61235.1"/>
    </source>
</evidence>
<evidence type="ECO:0008006" key="3">
    <source>
        <dbReference type="Google" id="ProtNLM"/>
    </source>
</evidence>
<protein>
    <recommendedName>
        <fullName evidence="3">Sialidase domain-containing protein</fullName>
    </recommendedName>
</protein>
<dbReference type="VEuPathDB" id="FungiDB:EMCG_04153"/>
<name>A0A0G2HU23_9EURO</name>
<accession>A0A0G2HU23</accession>
<sequence>MLVKSTDQGDTWSTPEAVLWQENHRDGMNGIARMKDGSQDALVMALKQWIMLLSLMSKLLYPMMMEQAGPILSSELSSNKKKFITISVT</sequence>
<dbReference type="AlphaFoldDB" id="A0A0G2HU23"/>
<dbReference type="OrthoDB" id="2739686at2759"/>
<organism evidence="1 2">
    <name type="scientific">[Emmonsia] crescens</name>
    <dbReference type="NCBI Taxonomy" id="73230"/>
    <lineage>
        <taxon>Eukaryota</taxon>
        <taxon>Fungi</taxon>
        <taxon>Dikarya</taxon>
        <taxon>Ascomycota</taxon>
        <taxon>Pezizomycotina</taxon>
        <taxon>Eurotiomycetes</taxon>
        <taxon>Eurotiomycetidae</taxon>
        <taxon>Onygenales</taxon>
        <taxon>Ajellomycetaceae</taxon>
        <taxon>Emergomyces</taxon>
    </lineage>
</organism>